<dbReference type="SMART" id="SM01175">
    <property type="entry name" value="DUF4206"/>
    <property type="match status" value="1"/>
</dbReference>
<evidence type="ECO:0000256" key="10">
    <source>
        <dbReference type="ARBA" id="ARBA00023228"/>
    </source>
</evidence>
<keyword evidence="9" id="KW-0072">Autophagy</keyword>
<dbReference type="SMART" id="SM00593">
    <property type="entry name" value="RUN"/>
    <property type="match status" value="1"/>
</dbReference>
<dbReference type="InterPro" id="IPR047326">
    <property type="entry name" value="RUN_PLEKHM1"/>
</dbReference>
<keyword evidence="7" id="KW-0863">Zinc-finger</keyword>
<keyword evidence="8" id="KW-0862">Zinc</keyword>
<dbReference type="GO" id="GO:0008270">
    <property type="term" value="F:zinc ion binding"/>
    <property type="evidence" value="ECO:0007669"/>
    <property type="project" value="UniProtKB-KW"/>
</dbReference>
<dbReference type="PANTHER" id="PTHR12326">
    <property type="entry name" value="PLECKSTRIN HOMOLOGY DOMAIN CONTAINING PROTEIN"/>
    <property type="match status" value="1"/>
</dbReference>
<reference evidence="13" key="2">
    <citation type="submission" date="2025-08" db="UniProtKB">
        <authorList>
            <consortium name="Ensembl"/>
        </authorList>
    </citation>
    <scope>IDENTIFICATION</scope>
</reference>
<organism evidence="13 14">
    <name type="scientific">Anas platyrhynchos</name>
    <name type="common">Mallard</name>
    <name type="synonym">Anas boschas</name>
    <dbReference type="NCBI Taxonomy" id="8839"/>
    <lineage>
        <taxon>Eukaryota</taxon>
        <taxon>Metazoa</taxon>
        <taxon>Chordata</taxon>
        <taxon>Craniata</taxon>
        <taxon>Vertebrata</taxon>
        <taxon>Euteleostomi</taxon>
        <taxon>Archelosauria</taxon>
        <taxon>Archosauria</taxon>
        <taxon>Dinosauria</taxon>
        <taxon>Saurischia</taxon>
        <taxon>Theropoda</taxon>
        <taxon>Coelurosauria</taxon>
        <taxon>Aves</taxon>
        <taxon>Neognathae</taxon>
        <taxon>Galloanserae</taxon>
        <taxon>Anseriformes</taxon>
        <taxon>Anatidae</taxon>
        <taxon>Anatinae</taxon>
        <taxon>Anas</taxon>
    </lineage>
</organism>
<evidence type="ECO:0000256" key="5">
    <source>
        <dbReference type="ARBA" id="ARBA00022737"/>
    </source>
</evidence>
<dbReference type="SUPFAM" id="SSF50729">
    <property type="entry name" value="PH domain-like"/>
    <property type="match status" value="2"/>
</dbReference>
<feature type="compositionally biased region" description="Low complexity" evidence="11">
    <location>
        <begin position="214"/>
        <end position="224"/>
    </location>
</feature>
<evidence type="ECO:0000256" key="2">
    <source>
        <dbReference type="ARBA" id="ARBA00004656"/>
    </source>
</evidence>
<dbReference type="SMART" id="SM00233">
    <property type="entry name" value="PH"/>
    <property type="match status" value="2"/>
</dbReference>
<evidence type="ECO:0000313" key="13">
    <source>
        <dbReference type="Ensembl" id="ENSAPLP00020018450.1"/>
    </source>
</evidence>
<evidence type="ECO:0000259" key="12">
    <source>
        <dbReference type="PROSITE" id="PS50826"/>
    </source>
</evidence>
<evidence type="ECO:0000256" key="9">
    <source>
        <dbReference type="ARBA" id="ARBA00023006"/>
    </source>
</evidence>
<keyword evidence="3" id="KW-0597">Phosphoprotein</keyword>
<keyword evidence="4" id="KW-0479">Metal-binding</keyword>
<feature type="region of interest" description="Disordered" evidence="11">
    <location>
        <begin position="203"/>
        <end position="226"/>
    </location>
</feature>
<keyword evidence="10" id="KW-0458">Lysosome</keyword>
<dbReference type="CDD" id="cd17679">
    <property type="entry name" value="RUN_PLEKHM1"/>
    <property type="match status" value="1"/>
</dbReference>
<proteinExistence type="predicted"/>
<dbReference type="InterPro" id="IPR004012">
    <property type="entry name" value="Run_dom"/>
</dbReference>
<feature type="region of interest" description="Disordered" evidence="11">
    <location>
        <begin position="310"/>
        <end position="439"/>
    </location>
</feature>
<dbReference type="PROSITE" id="PS50826">
    <property type="entry name" value="RUN"/>
    <property type="match status" value="1"/>
</dbReference>
<evidence type="ECO:0000256" key="11">
    <source>
        <dbReference type="SAM" id="MobiDB-lite"/>
    </source>
</evidence>
<dbReference type="PANTHER" id="PTHR12326:SF5">
    <property type="entry name" value="PLECKSTRIN HOMOLOGY DOMAIN-CONTAINING FAMILY M MEMBER 1"/>
    <property type="match status" value="1"/>
</dbReference>
<keyword evidence="6" id="KW-0967">Endosome</keyword>
<reference evidence="13" key="1">
    <citation type="submission" date="2019-08" db="EMBL/GenBank/DDBJ databases">
        <title>Three high-quality genomes provides insights into domestication of ducks.</title>
        <authorList>
            <person name="Hou Z.C."/>
            <person name="Zhu F."/>
            <person name="Yin Z.T."/>
            <person name="Zhang F."/>
        </authorList>
    </citation>
    <scope>NUCLEOTIDE SEQUENCE [LARGE SCALE GENOMIC DNA]</scope>
</reference>
<reference evidence="13" key="3">
    <citation type="submission" date="2025-09" db="UniProtKB">
        <authorList>
            <consortium name="Ensembl"/>
        </authorList>
    </citation>
    <scope>IDENTIFICATION</scope>
</reference>
<evidence type="ECO:0000256" key="6">
    <source>
        <dbReference type="ARBA" id="ARBA00022753"/>
    </source>
</evidence>
<comment type="subcellular location">
    <subcellularLocation>
        <location evidence="1">Late endosome</location>
    </subcellularLocation>
    <subcellularLocation>
        <location evidence="2">Lysosome membrane</location>
    </subcellularLocation>
</comment>
<dbReference type="Pfam" id="PF13901">
    <property type="entry name" value="RH_dom"/>
    <property type="match status" value="1"/>
</dbReference>
<dbReference type="InterPro" id="IPR011993">
    <property type="entry name" value="PH-like_dom_sf"/>
</dbReference>
<evidence type="ECO:0000313" key="14">
    <source>
        <dbReference type="Proteomes" id="UP000694400"/>
    </source>
</evidence>
<feature type="domain" description="RUN" evidence="12">
    <location>
        <begin position="35"/>
        <end position="177"/>
    </location>
</feature>
<dbReference type="SUPFAM" id="SSF140741">
    <property type="entry name" value="RUN domain-like"/>
    <property type="match status" value="1"/>
</dbReference>
<dbReference type="Pfam" id="PF02759">
    <property type="entry name" value="RUN"/>
    <property type="match status" value="1"/>
</dbReference>
<evidence type="ECO:0000256" key="3">
    <source>
        <dbReference type="ARBA" id="ARBA00022553"/>
    </source>
</evidence>
<evidence type="ECO:0000256" key="1">
    <source>
        <dbReference type="ARBA" id="ARBA00004603"/>
    </source>
</evidence>
<protein>
    <submittedName>
        <fullName evidence="13">Pleckstrin homology and RUN domain containing M1</fullName>
    </submittedName>
</protein>
<dbReference type="AlphaFoldDB" id="A0A8B9TBF9"/>
<dbReference type="InterPro" id="IPR025258">
    <property type="entry name" value="RH_dom"/>
</dbReference>
<dbReference type="Gene3D" id="1.20.58.900">
    <property type="match status" value="1"/>
</dbReference>
<evidence type="ECO:0000256" key="7">
    <source>
        <dbReference type="ARBA" id="ARBA00022771"/>
    </source>
</evidence>
<evidence type="ECO:0000256" key="4">
    <source>
        <dbReference type="ARBA" id="ARBA00022723"/>
    </source>
</evidence>
<feature type="compositionally biased region" description="Pro residues" evidence="11">
    <location>
        <begin position="332"/>
        <end position="356"/>
    </location>
</feature>
<feature type="compositionally biased region" description="Basic and acidic residues" evidence="11">
    <location>
        <begin position="311"/>
        <end position="320"/>
    </location>
</feature>
<dbReference type="GO" id="GO:0006914">
    <property type="term" value="P:autophagy"/>
    <property type="evidence" value="ECO:0007669"/>
    <property type="project" value="UniProtKB-KW"/>
</dbReference>
<evidence type="ECO:0000256" key="8">
    <source>
        <dbReference type="ARBA" id="ARBA00022833"/>
    </source>
</evidence>
<sequence length="983" mass="109081">MHGPAPPVLQLIKKQLVSAIKALQKQYVSSDAVVTSDDGNANTLCSALEAVFVHGLKAKHIKTETGGKGKKAGSRLPLPQPVFWGLLKSITHRNIVSELEQLIFINTDVGRCRAWLRLALNDGLVECYLKLLLRERPRLPEYYQSTALLLDAEECEFLLSYLQGLTSLTFQLSYKSAVLNEWTVTPLSLSGLCPVSELLEPLTSSTSEPRRKASLGSISQSSGSDEIEIQPSILPISKAGVKTKLTSSSLSLNTTGSSQLSSSLGSDSALQPHCAQSPERSEEPLSCDSDLGTATAEDLDKSLQEVLSEFSKAKPSHDAPPDQLVPAVLGCSPPPPACPPAPPAPSEDARPPPPPTRQRGSVRTVPQDDASSPSPESRRHRWSGGRWPWCGQQQRGRPRSSWISEDDFYRPSAGESGKSPADINGFVPDGAGEGPAPGLISALDLERLSVPSSRGGKPKLSPEREQKGFSVVHRRQMGLSNPFRGLLKLGTLERRGAMGIWKEFSCELSPLELRLFLDHEDRICVESYSLLRCESLLVFLGKKLYLRAPSRDEAEDWLDRIREALQKCRPQLEEEEWETLEYPEDGGEGGDPAAVLQYNEAPGTSFDWTSAHEPELDAIKEAVLYVDVDKTWVPFIFSLSLETLKCFKVRNNDKILSNSYGIETIQDILPDTSLGGPSFFKVITSKAVLKLQAESAEEAASWRELVRGVLASYLEAAEEALTLGGSLDGNSQVLLKSIVKENGFLLQYLVAIPVEKGLDSQSFICAGCSRQIGFSFVKPNCHRDDETVIPSRLIHNWDLTKRGVCRQALKFLTQIRNQPLIDLKLVNESLYDHVERMRRILRSREQLKLLGDYLIMCRSGALKELSKRLDHRNYLLECPHKYSVTDLRQIADGTFETFLQSLIQFASHHVYNCDLCTQRGFICQICNRSDIIFPFEFDTTTRCSNCKTVFHRECQASAQSCPRCERRRRYQQEQEADGAGPSL</sequence>
<dbReference type="InterPro" id="IPR001849">
    <property type="entry name" value="PH_domain"/>
</dbReference>
<dbReference type="InterPro" id="IPR051366">
    <property type="entry name" value="DEF8"/>
</dbReference>
<feature type="region of interest" description="Disordered" evidence="11">
    <location>
        <begin position="251"/>
        <end position="292"/>
    </location>
</feature>
<feature type="compositionally biased region" description="Low complexity" evidence="11">
    <location>
        <begin position="251"/>
        <end position="270"/>
    </location>
</feature>
<keyword evidence="5" id="KW-0677">Repeat</keyword>
<dbReference type="Gene3D" id="2.30.29.30">
    <property type="entry name" value="Pleckstrin-homology domain (PH domain)/Phosphotyrosine-binding domain (PTB)"/>
    <property type="match status" value="1"/>
</dbReference>
<dbReference type="Ensembl" id="ENSAPLT00020019948.1">
    <property type="protein sequence ID" value="ENSAPLP00020018450.1"/>
    <property type="gene ID" value="ENSAPLG00020013127.1"/>
</dbReference>
<dbReference type="GO" id="GO:0005765">
    <property type="term" value="C:lysosomal membrane"/>
    <property type="evidence" value="ECO:0007669"/>
    <property type="project" value="UniProtKB-SubCell"/>
</dbReference>
<dbReference type="GO" id="GO:0005770">
    <property type="term" value="C:late endosome"/>
    <property type="evidence" value="ECO:0007669"/>
    <property type="project" value="UniProtKB-SubCell"/>
</dbReference>
<dbReference type="InterPro" id="IPR037213">
    <property type="entry name" value="Run_dom_sf"/>
</dbReference>
<accession>A0A8B9TBF9</accession>
<dbReference type="Proteomes" id="UP000694400">
    <property type="component" value="Chromosome 25"/>
</dbReference>
<name>A0A8B9TBF9_ANAPL</name>